<keyword evidence="2" id="KW-1185">Reference proteome</keyword>
<dbReference type="Proteomes" id="UP001562425">
    <property type="component" value="Unassembled WGS sequence"/>
</dbReference>
<feature type="non-terminal residue" evidence="1">
    <location>
        <position position="108"/>
    </location>
</feature>
<evidence type="ECO:0000313" key="1">
    <source>
        <dbReference type="EMBL" id="KAL1403647.1"/>
    </source>
</evidence>
<proteinExistence type="predicted"/>
<evidence type="ECO:0000313" key="2">
    <source>
        <dbReference type="Proteomes" id="UP001562425"/>
    </source>
</evidence>
<dbReference type="Pfam" id="PF15393">
    <property type="entry name" value="DUF4615"/>
    <property type="match status" value="1"/>
</dbReference>
<dbReference type="EMBL" id="JBEHCU010001278">
    <property type="protein sequence ID" value="KAL1403647.1"/>
    <property type="molecule type" value="Genomic_DNA"/>
</dbReference>
<dbReference type="AlphaFoldDB" id="A0ABD1DV74"/>
<gene>
    <name evidence="1" type="ORF">pipiens_020490</name>
</gene>
<dbReference type="InterPro" id="IPR029274">
    <property type="entry name" value="DUF4615"/>
</dbReference>
<comment type="caution">
    <text evidence="1">The sequence shown here is derived from an EMBL/GenBank/DDBJ whole genome shotgun (WGS) entry which is preliminary data.</text>
</comment>
<accession>A0ABD1DV74</accession>
<organism evidence="1 2">
    <name type="scientific">Culex pipiens pipiens</name>
    <name type="common">Northern house mosquito</name>
    <dbReference type="NCBI Taxonomy" id="38569"/>
    <lineage>
        <taxon>Eukaryota</taxon>
        <taxon>Metazoa</taxon>
        <taxon>Ecdysozoa</taxon>
        <taxon>Arthropoda</taxon>
        <taxon>Hexapoda</taxon>
        <taxon>Insecta</taxon>
        <taxon>Pterygota</taxon>
        <taxon>Neoptera</taxon>
        <taxon>Endopterygota</taxon>
        <taxon>Diptera</taxon>
        <taxon>Nematocera</taxon>
        <taxon>Culicoidea</taxon>
        <taxon>Culicidae</taxon>
        <taxon>Culicinae</taxon>
        <taxon>Culicini</taxon>
        <taxon>Culex</taxon>
        <taxon>Culex</taxon>
    </lineage>
</organism>
<protein>
    <submittedName>
        <fullName evidence="1">Uncharacterized protein</fullName>
    </submittedName>
</protein>
<reference evidence="1 2" key="1">
    <citation type="submission" date="2024-05" db="EMBL/GenBank/DDBJ databases">
        <title>Culex pipiens pipiens assembly and annotation.</title>
        <authorList>
            <person name="Alout H."/>
            <person name="Durand T."/>
        </authorList>
    </citation>
    <scope>NUCLEOTIDE SEQUENCE [LARGE SCALE GENOMIC DNA]</scope>
    <source>
        <strain evidence="1">HA-2024</strain>
        <tissue evidence="1">Whole body</tissue>
    </source>
</reference>
<name>A0ABD1DV74_CULPP</name>
<sequence length="108" mass="11699">MRTSFGDYRAKMAEEERTMALAAGSVGFDAPKKKAKYHFVKKAAVLSGERDFRFNFANIQLEDDGGSGAGAKSEENGAPEVTERVVVPGCGVIAPSDNTFRFNFSVEN</sequence>